<gene>
    <name evidence="2" type="ORF">HC352_05075</name>
</gene>
<dbReference type="Gene3D" id="1.10.10.10">
    <property type="entry name" value="Winged helix-like DNA-binding domain superfamily/Winged helix DNA-binding domain"/>
    <property type="match status" value="1"/>
</dbReference>
<protein>
    <submittedName>
        <fullName evidence="2">PadR family transcriptional regulator</fullName>
    </submittedName>
</protein>
<evidence type="ECO:0000313" key="2">
    <source>
        <dbReference type="EMBL" id="QJC21935.1"/>
    </source>
</evidence>
<dbReference type="RefSeq" id="WP_168917874.1">
    <property type="nucleotide sequence ID" value="NZ_CP050804.1"/>
</dbReference>
<accession>A0A6H2ELI5</accession>
<evidence type="ECO:0000313" key="3">
    <source>
        <dbReference type="Proteomes" id="UP000502298"/>
    </source>
</evidence>
<dbReference type="InterPro" id="IPR036388">
    <property type="entry name" value="WH-like_DNA-bd_sf"/>
</dbReference>
<dbReference type="EMBL" id="CP050804">
    <property type="protein sequence ID" value="QJC21935.1"/>
    <property type="molecule type" value="Genomic_DNA"/>
</dbReference>
<evidence type="ECO:0000259" key="1">
    <source>
        <dbReference type="Pfam" id="PF03551"/>
    </source>
</evidence>
<organism evidence="2 3">
    <name type="scientific">Arcanobacterium buesumense</name>
    <dbReference type="NCBI Taxonomy" id="2722751"/>
    <lineage>
        <taxon>Bacteria</taxon>
        <taxon>Bacillati</taxon>
        <taxon>Actinomycetota</taxon>
        <taxon>Actinomycetes</taxon>
        <taxon>Actinomycetales</taxon>
        <taxon>Actinomycetaceae</taxon>
        <taxon>Arcanobacterium</taxon>
    </lineage>
</organism>
<feature type="domain" description="Transcription regulator PadR N-terminal" evidence="1">
    <location>
        <begin position="16"/>
        <end position="88"/>
    </location>
</feature>
<dbReference type="SUPFAM" id="SSF46785">
    <property type="entry name" value="Winged helix' DNA-binding domain"/>
    <property type="match status" value="1"/>
</dbReference>
<sequence>MTQFDDFQRGLLPMLLLAELHREPGHGYSLSLRLAKRGFDRVKGAHLYPVLARLESDGYCTPVWTEGDGGPGRKVYHLTTSGEERLAELRHSWKLLVPLTNKLIAG</sequence>
<dbReference type="KEGG" id="arca:HC352_05075"/>
<dbReference type="InterPro" id="IPR005149">
    <property type="entry name" value="Tscrpt_reg_PadR_N"/>
</dbReference>
<dbReference type="PANTHER" id="PTHR33169:SF14">
    <property type="entry name" value="TRANSCRIPTIONAL REGULATOR RV3488"/>
    <property type="match status" value="1"/>
</dbReference>
<name>A0A6H2ELI5_9ACTO</name>
<dbReference type="InterPro" id="IPR036390">
    <property type="entry name" value="WH_DNA-bd_sf"/>
</dbReference>
<dbReference type="Pfam" id="PF03551">
    <property type="entry name" value="PadR"/>
    <property type="match status" value="1"/>
</dbReference>
<reference evidence="2 3" key="1">
    <citation type="submission" date="2020-03" db="EMBL/GenBank/DDBJ databases">
        <title>Complete genome of Arcanobacterium buesumensis sp. nov. strain 2701.</title>
        <authorList>
            <person name="Borowiak M."/>
            <person name="Alssahen M."/>
            <person name="Laemmler C."/>
            <person name="Malorny B."/>
            <person name="Hassan A."/>
            <person name="Prenger-Berninghoff E."/>
            <person name="Ploetz M."/>
            <person name="Abdulmawjood A."/>
        </authorList>
    </citation>
    <scope>NUCLEOTIDE SEQUENCE [LARGE SCALE GENOMIC DNA]</scope>
    <source>
        <strain evidence="2 3">2701</strain>
    </source>
</reference>
<dbReference type="PANTHER" id="PTHR33169">
    <property type="entry name" value="PADR-FAMILY TRANSCRIPTIONAL REGULATOR"/>
    <property type="match status" value="1"/>
</dbReference>
<proteinExistence type="predicted"/>
<dbReference type="AlphaFoldDB" id="A0A6H2ELI5"/>
<dbReference type="Proteomes" id="UP000502298">
    <property type="component" value="Chromosome"/>
</dbReference>
<keyword evidence="3" id="KW-1185">Reference proteome</keyword>
<dbReference type="InterPro" id="IPR052509">
    <property type="entry name" value="Metal_resp_DNA-bind_regulator"/>
</dbReference>